<feature type="compositionally biased region" description="Acidic residues" evidence="1">
    <location>
        <begin position="122"/>
        <end position="225"/>
    </location>
</feature>
<feature type="region of interest" description="Disordered" evidence="1">
    <location>
        <begin position="116"/>
        <end position="239"/>
    </location>
</feature>
<dbReference type="EMBL" id="JACSDZ010000015">
    <property type="protein sequence ID" value="KAF7386483.1"/>
    <property type="molecule type" value="Genomic_DNA"/>
</dbReference>
<accession>A0A834JE10</accession>
<comment type="caution">
    <text evidence="2">The sequence shown here is derived from an EMBL/GenBank/DDBJ whole genome shotgun (WGS) entry which is preliminary data.</text>
</comment>
<name>A0A834JE10_VESGE</name>
<evidence type="ECO:0000313" key="2">
    <source>
        <dbReference type="EMBL" id="KAF7386483.1"/>
    </source>
</evidence>
<protein>
    <submittedName>
        <fullName evidence="2">Uncharacterized protein</fullName>
    </submittedName>
</protein>
<dbReference type="AlphaFoldDB" id="A0A834JE10"/>
<sequence>MLTVNGITLSGIIKGFHTFSVDTNVSVGLKSKYNLVLFYQGLFEWWKEGTEYLFQRIQTWAALTRGYNRLRSKRFVEGRSDLIRVTWIKAEFSVKQGNISSYERIFYREIFLDRNNNNNNNNDDDGDGDGDDNDDDDDDDEDGVDEDGVDEDGVDEDGVDEDGVDEDGVDEDGVDEDGVDENGDDEDDDDEDDDDDENGDDENGDDENGDDEDDEDDDDDDDNDNNNDNLDRICFKSID</sequence>
<feature type="compositionally biased region" description="Basic and acidic residues" evidence="1">
    <location>
        <begin position="229"/>
        <end position="239"/>
    </location>
</feature>
<gene>
    <name evidence="2" type="ORF">HZH68_013615</name>
</gene>
<organism evidence="2 3">
    <name type="scientific">Vespula germanica</name>
    <name type="common">German yellow jacket</name>
    <name type="synonym">Paravespula germanica</name>
    <dbReference type="NCBI Taxonomy" id="30212"/>
    <lineage>
        <taxon>Eukaryota</taxon>
        <taxon>Metazoa</taxon>
        <taxon>Ecdysozoa</taxon>
        <taxon>Arthropoda</taxon>
        <taxon>Hexapoda</taxon>
        <taxon>Insecta</taxon>
        <taxon>Pterygota</taxon>
        <taxon>Neoptera</taxon>
        <taxon>Endopterygota</taxon>
        <taxon>Hymenoptera</taxon>
        <taxon>Apocrita</taxon>
        <taxon>Aculeata</taxon>
        <taxon>Vespoidea</taxon>
        <taxon>Vespidae</taxon>
        <taxon>Vespinae</taxon>
        <taxon>Vespula</taxon>
    </lineage>
</organism>
<reference evidence="2" key="1">
    <citation type="journal article" date="2020" name="G3 (Bethesda)">
        <title>High-Quality Assemblies for Three Invasive Social Wasps from the &lt;i&gt;Vespula&lt;/i&gt; Genus.</title>
        <authorList>
            <person name="Harrop T.W.R."/>
            <person name="Guhlin J."/>
            <person name="McLaughlin G.M."/>
            <person name="Permina E."/>
            <person name="Stockwell P."/>
            <person name="Gilligan J."/>
            <person name="Le Lec M.F."/>
            <person name="Gruber M.A.M."/>
            <person name="Quinn O."/>
            <person name="Lovegrove M."/>
            <person name="Duncan E.J."/>
            <person name="Remnant E.J."/>
            <person name="Van Eeckhoven J."/>
            <person name="Graham B."/>
            <person name="Knapp R.A."/>
            <person name="Langford K.W."/>
            <person name="Kronenberg Z."/>
            <person name="Press M.O."/>
            <person name="Eacker S.M."/>
            <person name="Wilson-Rankin E.E."/>
            <person name="Purcell J."/>
            <person name="Lester P.J."/>
            <person name="Dearden P.K."/>
        </authorList>
    </citation>
    <scope>NUCLEOTIDE SEQUENCE</scope>
    <source>
        <strain evidence="2">Linc-1</strain>
    </source>
</reference>
<dbReference type="Proteomes" id="UP000617340">
    <property type="component" value="Unassembled WGS sequence"/>
</dbReference>
<evidence type="ECO:0000256" key="1">
    <source>
        <dbReference type="SAM" id="MobiDB-lite"/>
    </source>
</evidence>
<evidence type="ECO:0000313" key="3">
    <source>
        <dbReference type="Proteomes" id="UP000617340"/>
    </source>
</evidence>
<proteinExistence type="predicted"/>
<keyword evidence="3" id="KW-1185">Reference proteome</keyword>